<keyword evidence="3 8" id="KW-0812">Transmembrane</keyword>
<comment type="subcellular location">
    <subcellularLocation>
        <location evidence="1">Cell membrane</location>
        <topology evidence="1">Multi-pass membrane protein</topology>
    </subcellularLocation>
</comment>
<evidence type="ECO:0000256" key="6">
    <source>
        <dbReference type="ARBA" id="ARBA00023170"/>
    </source>
</evidence>
<dbReference type="Proteomes" id="UP000215335">
    <property type="component" value="Unassembled WGS sequence"/>
</dbReference>
<accession>A0A232F4D7</accession>
<dbReference type="GO" id="GO:0005886">
    <property type="term" value="C:plasma membrane"/>
    <property type="evidence" value="ECO:0007669"/>
    <property type="project" value="UniProtKB-SubCell"/>
</dbReference>
<name>A0A232F4D7_9HYME</name>
<dbReference type="EMBL" id="NNAY01000978">
    <property type="protein sequence ID" value="OXU25644.1"/>
    <property type="molecule type" value="Genomic_DNA"/>
</dbReference>
<dbReference type="SUPFAM" id="SSF53850">
    <property type="entry name" value="Periplasmic binding protein-like II"/>
    <property type="match status" value="1"/>
</dbReference>
<keyword evidence="2" id="KW-1003">Cell membrane</keyword>
<dbReference type="AlphaFoldDB" id="A0A232F4D7"/>
<protein>
    <recommendedName>
        <fullName evidence="11">Ionotropic glutamate receptor L-glutamate and glycine-binding domain-containing protein</fullName>
    </recommendedName>
</protein>
<proteinExistence type="predicted"/>
<evidence type="ECO:0000313" key="9">
    <source>
        <dbReference type="EMBL" id="OXU25644.1"/>
    </source>
</evidence>
<keyword evidence="6" id="KW-0675">Receptor</keyword>
<feature type="transmembrane region" description="Helical" evidence="8">
    <location>
        <begin position="320"/>
        <end position="344"/>
    </location>
</feature>
<organism evidence="9 10">
    <name type="scientific">Trichomalopsis sarcophagae</name>
    <dbReference type="NCBI Taxonomy" id="543379"/>
    <lineage>
        <taxon>Eukaryota</taxon>
        <taxon>Metazoa</taxon>
        <taxon>Ecdysozoa</taxon>
        <taxon>Arthropoda</taxon>
        <taxon>Hexapoda</taxon>
        <taxon>Insecta</taxon>
        <taxon>Pterygota</taxon>
        <taxon>Neoptera</taxon>
        <taxon>Endopterygota</taxon>
        <taxon>Hymenoptera</taxon>
        <taxon>Apocrita</taxon>
        <taxon>Proctotrupomorpha</taxon>
        <taxon>Chalcidoidea</taxon>
        <taxon>Pteromalidae</taxon>
        <taxon>Pteromalinae</taxon>
        <taxon>Trichomalopsis</taxon>
    </lineage>
</organism>
<keyword evidence="10" id="KW-1185">Reference proteome</keyword>
<evidence type="ECO:0000256" key="1">
    <source>
        <dbReference type="ARBA" id="ARBA00004651"/>
    </source>
</evidence>
<evidence type="ECO:0000256" key="7">
    <source>
        <dbReference type="ARBA" id="ARBA00023180"/>
    </source>
</evidence>
<sequence length="604" mass="69902">MMRFANLYKSATVLFTMYNLVYLAISKNSDWYDLLLKRIHSEPQSYQITLFSGEKSRADGNELNFIFKKMIHQIPTVSIDLSRVRTFRNYRFRLPIFDNPRPSTLYIIVHRDESLSYFRSIIKFIAKSSLTPSRPKCLVVSFRSSNKINLKKLLRYAWSLKFLNFILLRVTDNNQPMFLEEYNPFFGTFSQTDLSFGKSVFLDKMKDMNGFAVSIPSANYPSHSYVRSDTRMRVGYDHEITKLISRTLNYRMKIICYGDLPGYQILEKLKSGELNATDYPFLIGAALHKRYVMRSISYRSDYIVVVVPIRSSNSSDSMTIDFLTVFIYVSFSCLMSISIVYVAMLFKFTSGLWTTSYVIQILMGVAVKRKPKVCIERIIYLTITLISFIYLTDSVADLTDKVVTQKNVVLNSLEELNRSSLPIYMNKLYYRPELYDDSDELYKIINGNIKGFNRSLHCALDNVNRRDRICIMPLSLARYVIAKHRDIDMSPILKIMEPPLFYDFSAFAFERGSPFVDKFDEILCRIIESGILLKFIDQEIRSIKTSVQNATNSTPKNTNNIASLDLIVLLIIGCLSSTVAFLAELIVKAVKERNMKFSWCNLPK</sequence>
<keyword evidence="4 8" id="KW-1133">Transmembrane helix</keyword>
<keyword evidence="7" id="KW-0325">Glycoprotein</keyword>
<evidence type="ECO:0000256" key="4">
    <source>
        <dbReference type="ARBA" id="ARBA00022989"/>
    </source>
</evidence>
<evidence type="ECO:0000256" key="8">
    <source>
        <dbReference type="SAM" id="Phobius"/>
    </source>
</evidence>
<evidence type="ECO:0000256" key="5">
    <source>
        <dbReference type="ARBA" id="ARBA00023136"/>
    </source>
</evidence>
<evidence type="ECO:0000256" key="2">
    <source>
        <dbReference type="ARBA" id="ARBA00022475"/>
    </source>
</evidence>
<feature type="transmembrane region" description="Helical" evidence="8">
    <location>
        <begin position="566"/>
        <end position="587"/>
    </location>
</feature>
<dbReference type="InterPro" id="IPR052192">
    <property type="entry name" value="Insect_Ionotropic_Sensory_Rcpt"/>
</dbReference>
<evidence type="ECO:0008006" key="11">
    <source>
        <dbReference type="Google" id="ProtNLM"/>
    </source>
</evidence>
<evidence type="ECO:0000256" key="3">
    <source>
        <dbReference type="ARBA" id="ARBA00022692"/>
    </source>
</evidence>
<evidence type="ECO:0000313" key="10">
    <source>
        <dbReference type="Proteomes" id="UP000215335"/>
    </source>
</evidence>
<dbReference type="PANTHER" id="PTHR42643:SF39">
    <property type="entry name" value="IONOTROPIC RECEPTOR 56A-RELATED"/>
    <property type="match status" value="1"/>
</dbReference>
<keyword evidence="5 8" id="KW-0472">Membrane</keyword>
<reference evidence="9 10" key="1">
    <citation type="journal article" date="2017" name="Curr. Biol.">
        <title>The Evolution of Venom by Co-option of Single-Copy Genes.</title>
        <authorList>
            <person name="Martinson E.O."/>
            <person name="Mrinalini"/>
            <person name="Kelkar Y.D."/>
            <person name="Chang C.H."/>
            <person name="Werren J.H."/>
        </authorList>
    </citation>
    <scope>NUCLEOTIDE SEQUENCE [LARGE SCALE GENOMIC DNA]</scope>
    <source>
        <strain evidence="9 10">Alberta</strain>
        <tissue evidence="9">Whole body</tissue>
    </source>
</reference>
<dbReference type="PANTHER" id="PTHR42643">
    <property type="entry name" value="IONOTROPIC RECEPTOR 20A-RELATED"/>
    <property type="match status" value="1"/>
</dbReference>
<feature type="transmembrane region" description="Helical" evidence="8">
    <location>
        <begin position="374"/>
        <end position="391"/>
    </location>
</feature>
<gene>
    <name evidence="9" type="ORF">TSAR_013986</name>
</gene>
<comment type="caution">
    <text evidence="9">The sequence shown here is derived from an EMBL/GenBank/DDBJ whole genome shotgun (WGS) entry which is preliminary data.</text>
</comment>